<organism evidence="1 2">
    <name type="scientific">Russula ochroleuca</name>
    <dbReference type="NCBI Taxonomy" id="152965"/>
    <lineage>
        <taxon>Eukaryota</taxon>
        <taxon>Fungi</taxon>
        <taxon>Dikarya</taxon>
        <taxon>Basidiomycota</taxon>
        <taxon>Agaricomycotina</taxon>
        <taxon>Agaricomycetes</taxon>
        <taxon>Russulales</taxon>
        <taxon>Russulaceae</taxon>
        <taxon>Russula</taxon>
    </lineage>
</organism>
<reference evidence="1" key="1">
    <citation type="submission" date="2019-10" db="EMBL/GenBank/DDBJ databases">
        <authorList>
            <consortium name="DOE Joint Genome Institute"/>
            <person name="Kuo A."/>
            <person name="Miyauchi S."/>
            <person name="Kiss E."/>
            <person name="Drula E."/>
            <person name="Kohler A."/>
            <person name="Sanchez-Garcia M."/>
            <person name="Andreopoulos B."/>
            <person name="Barry K.W."/>
            <person name="Bonito G."/>
            <person name="Buee M."/>
            <person name="Carver A."/>
            <person name="Chen C."/>
            <person name="Cichocki N."/>
            <person name="Clum A."/>
            <person name="Culley D."/>
            <person name="Crous P.W."/>
            <person name="Fauchery L."/>
            <person name="Girlanda M."/>
            <person name="Hayes R."/>
            <person name="Keri Z."/>
            <person name="LaButti K."/>
            <person name="Lipzen A."/>
            <person name="Lombard V."/>
            <person name="Magnuson J."/>
            <person name="Maillard F."/>
            <person name="Morin E."/>
            <person name="Murat C."/>
            <person name="Nolan M."/>
            <person name="Ohm R."/>
            <person name="Pangilinan J."/>
            <person name="Pereira M."/>
            <person name="Perotto S."/>
            <person name="Peter M."/>
            <person name="Riley R."/>
            <person name="Sitrit Y."/>
            <person name="Stielow B."/>
            <person name="Szollosi G."/>
            <person name="Zifcakova L."/>
            <person name="Stursova M."/>
            <person name="Spatafora J.W."/>
            <person name="Tedersoo L."/>
            <person name="Vaario L.-M."/>
            <person name="Yamada A."/>
            <person name="Yan M."/>
            <person name="Wang P."/>
            <person name="Xu J."/>
            <person name="Bruns T."/>
            <person name="Baldrian P."/>
            <person name="Vilgalys R."/>
            <person name="Henrissat B."/>
            <person name="Grigoriev I.V."/>
            <person name="Hibbett D."/>
            <person name="Nagy L.G."/>
            <person name="Martin F.M."/>
        </authorList>
    </citation>
    <scope>NUCLEOTIDE SEQUENCE</scope>
    <source>
        <strain evidence="1">Prilba</strain>
    </source>
</reference>
<dbReference type="AlphaFoldDB" id="A0A9P5MZG2"/>
<dbReference type="EMBL" id="WHVB01000005">
    <property type="protein sequence ID" value="KAF8482416.1"/>
    <property type="molecule type" value="Genomic_DNA"/>
</dbReference>
<sequence>MWVCMWEGEGKVKAVSERKVAVSMDSTYLKSPLQAYDWIVWCLGGNDAQGVGVMSEDTIEHPHARGRPAWAWALLRTYCFYKSNTTYQGILSGLGRDDAKGDLEDEKKAH</sequence>
<evidence type="ECO:0000313" key="1">
    <source>
        <dbReference type="EMBL" id="KAF8482416.1"/>
    </source>
</evidence>
<keyword evidence="2" id="KW-1185">Reference proteome</keyword>
<evidence type="ECO:0000313" key="2">
    <source>
        <dbReference type="Proteomes" id="UP000759537"/>
    </source>
</evidence>
<name>A0A9P5MZG2_9AGAM</name>
<dbReference type="Proteomes" id="UP000759537">
    <property type="component" value="Unassembled WGS sequence"/>
</dbReference>
<reference evidence="1" key="2">
    <citation type="journal article" date="2020" name="Nat. Commun.">
        <title>Large-scale genome sequencing of mycorrhizal fungi provides insights into the early evolution of symbiotic traits.</title>
        <authorList>
            <person name="Miyauchi S."/>
            <person name="Kiss E."/>
            <person name="Kuo A."/>
            <person name="Drula E."/>
            <person name="Kohler A."/>
            <person name="Sanchez-Garcia M."/>
            <person name="Morin E."/>
            <person name="Andreopoulos B."/>
            <person name="Barry K.W."/>
            <person name="Bonito G."/>
            <person name="Buee M."/>
            <person name="Carver A."/>
            <person name="Chen C."/>
            <person name="Cichocki N."/>
            <person name="Clum A."/>
            <person name="Culley D."/>
            <person name="Crous P.W."/>
            <person name="Fauchery L."/>
            <person name="Girlanda M."/>
            <person name="Hayes R.D."/>
            <person name="Keri Z."/>
            <person name="LaButti K."/>
            <person name="Lipzen A."/>
            <person name="Lombard V."/>
            <person name="Magnuson J."/>
            <person name="Maillard F."/>
            <person name="Murat C."/>
            <person name="Nolan M."/>
            <person name="Ohm R.A."/>
            <person name="Pangilinan J."/>
            <person name="Pereira M.F."/>
            <person name="Perotto S."/>
            <person name="Peter M."/>
            <person name="Pfister S."/>
            <person name="Riley R."/>
            <person name="Sitrit Y."/>
            <person name="Stielow J.B."/>
            <person name="Szollosi G."/>
            <person name="Zifcakova L."/>
            <person name="Stursova M."/>
            <person name="Spatafora J.W."/>
            <person name="Tedersoo L."/>
            <person name="Vaario L.M."/>
            <person name="Yamada A."/>
            <person name="Yan M."/>
            <person name="Wang P."/>
            <person name="Xu J."/>
            <person name="Bruns T."/>
            <person name="Baldrian P."/>
            <person name="Vilgalys R."/>
            <person name="Dunand C."/>
            <person name="Henrissat B."/>
            <person name="Grigoriev I.V."/>
            <person name="Hibbett D."/>
            <person name="Nagy L.G."/>
            <person name="Martin F.M."/>
        </authorList>
    </citation>
    <scope>NUCLEOTIDE SEQUENCE</scope>
    <source>
        <strain evidence="1">Prilba</strain>
    </source>
</reference>
<comment type="caution">
    <text evidence="1">The sequence shown here is derived from an EMBL/GenBank/DDBJ whole genome shotgun (WGS) entry which is preliminary data.</text>
</comment>
<protein>
    <submittedName>
        <fullName evidence="1">Uncharacterized protein</fullName>
    </submittedName>
</protein>
<proteinExistence type="predicted"/>
<accession>A0A9P5MZG2</accession>
<gene>
    <name evidence="1" type="ORF">DFH94DRAFT_680494</name>
</gene>